<evidence type="ECO:0000313" key="3">
    <source>
        <dbReference type="Proteomes" id="UP000610746"/>
    </source>
</evidence>
<keyword evidence="3" id="KW-1185">Reference proteome</keyword>
<proteinExistence type="predicted"/>
<dbReference type="PANTHER" id="PTHR34203:SF15">
    <property type="entry name" value="SLL1173 PROTEIN"/>
    <property type="match status" value="1"/>
</dbReference>
<dbReference type="GO" id="GO:0008168">
    <property type="term" value="F:methyltransferase activity"/>
    <property type="evidence" value="ECO:0007669"/>
    <property type="project" value="UniProtKB-KW"/>
</dbReference>
<dbReference type="InterPro" id="IPR052514">
    <property type="entry name" value="SAM-dependent_MTase"/>
</dbReference>
<sequence length="272" mass="31800">MKSFLAIFFRSLFKIKFFSKKYFFFHKHFFGRHQIFKGLEKEILYRNNIKIHLDLNDWIQQQIYFLGDYEKNEIDFLYQYLKEGDTFVDIGGNIGLFSLNASKILEKSGEIFSFEAFLPNYNIFGENIKFNNFNNIHLENLAISDEIGKLEIFYDDNENNVGMASAYLKDFNKKLSVDCTTLDEFVKENKILEIKLIKIDIEGGEYKALIGMQNVLKNLKPTLIMEVNDIALKNANQSEAIIIELLAKIGYSKIKELSRNQNSYNAIFKFNA</sequence>
<name>A0A8J8G851_9FLAO</name>
<dbReference type="AlphaFoldDB" id="A0A8J8G851"/>
<dbReference type="Proteomes" id="UP000610746">
    <property type="component" value="Unassembled WGS sequence"/>
</dbReference>
<dbReference type="PANTHER" id="PTHR34203">
    <property type="entry name" value="METHYLTRANSFERASE, FKBM FAMILY PROTEIN"/>
    <property type="match status" value="1"/>
</dbReference>
<accession>A0A8J8G851</accession>
<dbReference type="InterPro" id="IPR029063">
    <property type="entry name" value="SAM-dependent_MTases_sf"/>
</dbReference>
<dbReference type="GO" id="GO:0032259">
    <property type="term" value="P:methylation"/>
    <property type="evidence" value="ECO:0007669"/>
    <property type="project" value="UniProtKB-KW"/>
</dbReference>
<keyword evidence="2" id="KW-0808">Transferase</keyword>
<reference evidence="2" key="1">
    <citation type="submission" date="2020-05" db="EMBL/GenBank/DDBJ databases">
        <title>Genomic Encyclopedia of Type Strains, Phase IV (KMG-V): Genome sequencing to study the core and pangenomes of soil and plant-associated prokaryotes.</title>
        <authorList>
            <person name="Whitman W."/>
        </authorList>
    </citation>
    <scope>NUCLEOTIDE SEQUENCE</scope>
    <source>
        <strain evidence="2">16F</strain>
    </source>
</reference>
<dbReference type="SUPFAM" id="SSF53335">
    <property type="entry name" value="S-adenosyl-L-methionine-dependent methyltransferases"/>
    <property type="match status" value="1"/>
</dbReference>
<gene>
    <name evidence="2" type="ORF">HNQ03_000080</name>
</gene>
<dbReference type="RefSeq" id="WP_173777658.1">
    <property type="nucleotide sequence ID" value="NZ_JABSNO010000001.1"/>
</dbReference>
<dbReference type="EMBL" id="JABSNO010000001">
    <property type="protein sequence ID" value="NRS91015.1"/>
    <property type="molecule type" value="Genomic_DNA"/>
</dbReference>
<dbReference type="Gene3D" id="3.40.50.150">
    <property type="entry name" value="Vaccinia Virus protein VP39"/>
    <property type="match status" value="1"/>
</dbReference>
<evidence type="ECO:0000313" key="2">
    <source>
        <dbReference type="EMBL" id="NRS91015.1"/>
    </source>
</evidence>
<dbReference type="Pfam" id="PF05050">
    <property type="entry name" value="Methyltransf_21"/>
    <property type="match status" value="1"/>
</dbReference>
<dbReference type="InterPro" id="IPR006342">
    <property type="entry name" value="FkbM_mtfrase"/>
</dbReference>
<feature type="domain" description="Methyltransferase FkbM" evidence="1">
    <location>
        <begin position="89"/>
        <end position="251"/>
    </location>
</feature>
<protein>
    <submittedName>
        <fullName evidence="2">FkbM family methyltransferase</fullName>
    </submittedName>
</protein>
<comment type="caution">
    <text evidence="2">The sequence shown here is derived from an EMBL/GenBank/DDBJ whole genome shotgun (WGS) entry which is preliminary data.</text>
</comment>
<evidence type="ECO:0000259" key="1">
    <source>
        <dbReference type="Pfam" id="PF05050"/>
    </source>
</evidence>
<organism evidence="2 3">
    <name type="scientific">Frigoriflavimonas asaccharolytica</name>
    <dbReference type="NCBI Taxonomy" id="2735899"/>
    <lineage>
        <taxon>Bacteria</taxon>
        <taxon>Pseudomonadati</taxon>
        <taxon>Bacteroidota</taxon>
        <taxon>Flavobacteriia</taxon>
        <taxon>Flavobacteriales</taxon>
        <taxon>Weeksellaceae</taxon>
        <taxon>Frigoriflavimonas</taxon>
    </lineage>
</organism>
<keyword evidence="2" id="KW-0489">Methyltransferase</keyword>
<dbReference type="NCBIfam" id="TIGR01444">
    <property type="entry name" value="fkbM_fam"/>
    <property type="match status" value="1"/>
</dbReference>